<dbReference type="EMBL" id="CM042014">
    <property type="protein sequence ID" value="KAI3721575.1"/>
    <property type="molecule type" value="Genomic_DNA"/>
</dbReference>
<evidence type="ECO:0000313" key="2">
    <source>
        <dbReference type="Proteomes" id="UP001055811"/>
    </source>
</evidence>
<gene>
    <name evidence="1" type="ORF">L2E82_32591</name>
</gene>
<sequence>MSSAEQSAPHSNSNVTSILSLCSKVTLDGTNYNDWIRNIKMALRFEHKEYVLETELVEIDHDNATPEEITQYAKHTDDATKVACIMIATMNPELQRIYEDYWPYEMHKELAEKFRKQERIERREVVKAFTNAKPRDGESICNHVQRMQGYVERLRKLEMPVHEDLAVDIVLNSLPSSYDQFTLAYHLNNSQATLAELHRMLRTAEDGMKGKSIPAANQAVLAIAGGKGKKRKGPPKQNWREKVHVGSSSSGSKPKTSGIPHNANPKEAECFYCKERGHWKRICPTYLQDLKDGKVKPISAGPKRKQGGGAR</sequence>
<name>A0ACB9BHW3_CICIN</name>
<comment type="caution">
    <text evidence="1">The sequence shown here is derived from an EMBL/GenBank/DDBJ whole genome shotgun (WGS) entry which is preliminary data.</text>
</comment>
<reference evidence="1 2" key="2">
    <citation type="journal article" date="2022" name="Mol. Ecol. Resour.">
        <title>The genomes of chicory, endive, great burdock and yacon provide insights into Asteraceae paleo-polyploidization history and plant inulin production.</title>
        <authorList>
            <person name="Fan W."/>
            <person name="Wang S."/>
            <person name="Wang H."/>
            <person name="Wang A."/>
            <person name="Jiang F."/>
            <person name="Liu H."/>
            <person name="Zhao H."/>
            <person name="Xu D."/>
            <person name="Zhang Y."/>
        </authorList>
    </citation>
    <scope>NUCLEOTIDE SEQUENCE [LARGE SCALE GENOMIC DNA]</scope>
    <source>
        <strain evidence="2">cv. Punajuju</strain>
        <tissue evidence="1">Leaves</tissue>
    </source>
</reference>
<organism evidence="1 2">
    <name type="scientific">Cichorium intybus</name>
    <name type="common">Chicory</name>
    <dbReference type="NCBI Taxonomy" id="13427"/>
    <lineage>
        <taxon>Eukaryota</taxon>
        <taxon>Viridiplantae</taxon>
        <taxon>Streptophyta</taxon>
        <taxon>Embryophyta</taxon>
        <taxon>Tracheophyta</taxon>
        <taxon>Spermatophyta</taxon>
        <taxon>Magnoliopsida</taxon>
        <taxon>eudicotyledons</taxon>
        <taxon>Gunneridae</taxon>
        <taxon>Pentapetalae</taxon>
        <taxon>asterids</taxon>
        <taxon>campanulids</taxon>
        <taxon>Asterales</taxon>
        <taxon>Asteraceae</taxon>
        <taxon>Cichorioideae</taxon>
        <taxon>Cichorieae</taxon>
        <taxon>Cichoriinae</taxon>
        <taxon>Cichorium</taxon>
    </lineage>
</organism>
<reference evidence="2" key="1">
    <citation type="journal article" date="2022" name="Mol. Ecol. Resour.">
        <title>The genomes of chicory, endive, great burdock and yacon provide insights into Asteraceae palaeo-polyploidization history and plant inulin production.</title>
        <authorList>
            <person name="Fan W."/>
            <person name="Wang S."/>
            <person name="Wang H."/>
            <person name="Wang A."/>
            <person name="Jiang F."/>
            <person name="Liu H."/>
            <person name="Zhao H."/>
            <person name="Xu D."/>
            <person name="Zhang Y."/>
        </authorList>
    </citation>
    <scope>NUCLEOTIDE SEQUENCE [LARGE SCALE GENOMIC DNA]</scope>
    <source>
        <strain evidence="2">cv. Punajuju</strain>
    </source>
</reference>
<protein>
    <submittedName>
        <fullName evidence="1">Uncharacterized protein</fullName>
    </submittedName>
</protein>
<proteinExistence type="predicted"/>
<accession>A0ACB9BHW3</accession>
<keyword evidence="2" id="KW-1185">Reference proteome</keyword>
<dbReference type="Proteomes" id="UP001055811">
    <property type="component" value="Linkage Group LG06"/>
</dbReference>
<evidence type="ECO:0000313" key="1">
    <source>
        <dbReference type="EMBL" id="KAI3721575.1"/>
    </source>
</evidence>